<gene>
    <name evidence="2" type="ORF">M9Y10_016672</name>
</gene>
<feature type="compositionally biased region" description="Polar residues" evidence="1">
    <location>
        <begin position="310"/>
        <end position="322"/>
    </location>
</feature>
<evidence type="ECO:0000313" key="2">
    <source>
        <dbReference type="EMBL" id="KAK8854122.1"/>
    </source>
</evidence>
<comment type="caution">
    <text evidence="2">The sequence shown here is derived from an EMBL/GenBank/DDBJ whole genome shotgun (WGS) entry which is preliminary data.</text>
</comment>
<dbReference type="EMBL" id="JAPFFF010000021">
    <property type="protein sequence ID" value="KAK8854122.1"/>
    <property type="molecule type" value="Genomic_DNA"/>
</dbReference>
<organism evidence="2 3">
    <name type="scientific">Tritrichomonas musculus</name>
    <dbReference type="NCBI Taxonomy" id="1915356"/>
    <lineage>
        <taxon>Eukaryota</taxon>
        <taxon>Metamonada</taxon>
        <taxon>Parabasalia</taxon>
        <taxon>Tritrichomonadida</taxon>
        <taxon>Tritrichomonadidae</taxon>
        <taxon>Tritrichomonas</taxon>
    </lineage>
</organism>
<proteinExistence type="predicted"/>
<feature type="region of interest" description="Disordered" evidence="1">
    <location>
        <begin position="310"/>
        <end position="332"/>
    </location>
</feature>
<accession>A0ABR2HWV1</accession>
<evidence type="ECO:0000313" key="3">
    <source>
        <dbReference type="Proteomes" id="UP001470230"/>
    </source>
</evidence>
<feature type="compositionally biased region" description="Polar residues" evidence="1">
    <location>
        <begin position="65"/>
        <end position="81"/>
    </location>
</feature>
<reference evidence="2 3" key="1">
    <citation type="submission" date="2024-04" db="EMBL/GenBank/DDBJ databases">
        <title>Tritrichomonas musculus Genome.</title>
        <authorList>
            <person name="Alves-Ferreira E."/>
            <person name="Grigg M."/>
            <person name="Lorenzi H."/>
            <person name="Galac M."/>
        </authorList>
    </citation>
    <scope>NUCLEOTIDE SEQUENCE [LARGE SCALE GENOMIC DNA]</scope>
    <source>
        <strain evidence="2 3">EAF2021</strain>
    </source>
</reference>
<name>A0ABR2HWV1_9EUKA</name>
<dbReference type="Proteomes" id="UP001470230">
    <property type="component" value="Unassembled WGS sequence"/>
</dbReference>
<evidence type="ECO:0000256" key="1">
    <source>
        <dbReference type="SAM" id="MobiDB-lite"/>
    </source>
</evidence>
<sequence>MSLKLSNNTIKIGIIDLEGCFNLIEKGLSTEGSFQISPKLEFRPDKGAPFFKPYFIQQARPGLKSPSTSKSNVTENNAAETEQSEESDVVLTIFIIGFNPQFTEYDIYSITTWKKQNPDKPFITLIMNKPQTTWVAITSSRSKIEKKFTKRIPDAKCIVIKYNTNEPIKENYISASDFQNLHTSLESAFSLIFEERINELLHTKLNDENYISVYSELSGLLLSLGYNSAAFTFASKIKDARYTVFWPKKPEFYDIQKEIIEKYDTGFDILCSGISQTFAASKQSPYLYNKFGEELSISIARILFNTPTGSSKNFDDSQQNEQSENDKTDAEKSTEQDVIFFFDEIPDPSKKFMITFARNFIHFTASSFCDIVETINEPLCATFALISLAQSICIFRLHNNFKKPPQAGKDPKDNIDGIYNESEFLSNLPTERQDKVNCEQLLLSSWGRARKVFTEWPNNQKYFDSIFFNYLTAKDDKEGALRVFNESDSLKIKNDEFFNYFESHVLLQLFEWKRSDKNLAVNIISSKVPRKVKFEAIKLLDTAYPVFPVNAKFRCPQLFKPLELFEKASFRIQFKVLDFLISNKNSSENDKEDEFEPKVDVYVIFETSNGEKKLKSEPVTTVFHEDNYILNSTVECIYSGTFSKITLCIQYDKTTLCWKLPMMQPLIVNEYNFTPEIVVKSPFLLSQSGDEVQATVVLIENLDTECVEVGITLSLEAKSKTNNNSPSDEENKNDLGIYKIECEGQTFTGKDMFNELVFKKVGTTLKFFVYIKFSLFDGITVQCRHVRKDLEQKIIKSSFEFPPHRELVIMLYQQNDKYQQFQIINNFPIEFQLEVLNSENDNVNNESDGAKVHKMLPSSKYFLMRGKSEDPLVLKVKEHDWEQYPLKIKTSSFHTKNEAVKLKYDESKWEVGIPKLVEVTPNTFPIIEDDDPDWIVSSDLVGANHIFVPRSPGVHQFPQFIVNNQATDCEPGSVEIFPSDTPTYVPM</sequence>
<feature type="region of interest" description="Disordered" evidence="1">
    <location>
        <begin position="61"/>
        <end position="81"/>
    </location>
</feature>
<keyword evidence="3" id="KW-1185">Reference proteome</keyword>
<protein>
    <submittedName>
        <fullName evidence="2">Uncharacterized protein</fullName>
    </submittedName>
</protein>